<dbReference type="Proteomes" id="UP000485058">
    <property type="component" value="Unassembled WGS sequence"/>
</dbReference>
<evidence type="ECO:0000313" key="3">
    <source>
        <dbReference type="Proteomes" id="UP000485058"/>
    </source>
</evidence>
<name>A0A6A0AJ58_HAELA</name>
<comment type="caution">
    <text evidence="2">The sequence shown here is derived from an EMBL/GenBank/DDBJ whole genome shotgun (WGS) entry which is preliminary data.</text>
</comment>
<keyword evidence="1" id="KW-0812">Transmembrane</keyword>
<sequence>MARSCPRATPGAPRDRLLSMGRVAAAADVLQEVSTAGARAAAAGHNPDHSLRRKLCGCLFAIPESAPKLYSDKAYDFNDWEWHKNAAWRHRMEPWTFFLVASGFVWQLAHVLIASIIVGLYHEML</sequence>
<evidence type="ECO:0000256" key="1">
    <source>
        <dbReference type="SAM" id="Phobius"/>
    </source>
</evidence>
<reference evidence="2 3" key="1">
    <citation type="submission" date="2020-02" db="EMBL/GenBank/DDBJ databases">
        <title>Draft genome sequence of Haematococcus lacustris strain NIES-144.</title>
        <authorList>
            <person name="Morimoto D."/>
            <person name="Nakagawa S."/>
            <person name="Yoshida T."/>
            <person name="Sawayama S."/>
        </authorList>
    </citation>
    <scope>NUCLEOTIDE SEQUENCE [LARGE SCALE GENOMIC DNA]</scope>
    <source>
        <strain evidence="2 3">NIES-144</strain>
    </source>
</reference>
<protein>
    <submittedName>
        <fullName evidence="2">Uncharacterized protein</fullName>
    </submittedName>
</protein>
<evidence type="ECO:0000313" key="2">
    <source>
        <dbReference type="EMBL" id="GFH32333.1"/>
    </source>
</evidence>
<feature type="non-terminal residue" evidence="2">
    <location>
        <position position="1"/>
    </location>
</feature>
<feature type="non-terminal residue" evidence="2">
    <location>
        <position position="125"/>
    </location>
</feature>
<accession>A0A6A0AJ58</accession>
<keyword evidence="3" id="KW-1185">Reference proteome</keyword>
<feature type="transmembrane region" description="Helical" evidence="1">
    <location>
        <begin position="97"/>
        <end position="121"/>
    </location>
</feature>
<keyword evidence="1" id="KW-0472">Membrane</keyword>
<proteinExistence type="predicted"/>
<dbReference type="EMBL" id="BLLF01006533">
    <property type="protein sequence ID" value="GFH32333.1"/>
    <property type="molecule type" value="Genomic_DNA"/>
</dbReference>
<keyword evidence="1" id="KW-1133">Transmembrane helix</keyword>
<dbReference type="AlphaFoldDB" id="A0A6A0AJ58"/>
<gene>
    <name evidence="2" type="ORF">HaLaN_31540</name>
</gene>
<organism evidence="2 3">
    <name type="scientific">Haematococcus lacustris</name>
    <name type="common">Green alga</name>
    <name type="synonym">Haematococcus pluvialis</name>
    <dbReference type="NCBI Taxonomy" id="44745"/>
    <lineage>
        <taxon>Eukaryota</taxon>
        <taxon>Viridiplantae</taxon>
        <taxon>Chlorophyta</taxon>
        <taxon>core chlorophytes</taxon>
        <taxon>Chlorophyceae</taxon>
        <taxon>CS clade</taxon>
        <taxon>Chlamydomonadales</taxon>
        <taxon>Haematococcaceae</taxon>
        <taxon>Haematococcus</taxon>
    </lineage>
</organism>